<evidence type="ECO:0000313" key="3">
    <source>
        <dbReference type="Proteomes" id="UP000093186"/>
    </source>
</evidence>
<dbReference type="Gene3D" id="2.60.40.1190">
    <property type="match status" value="1"/>
</dbReference>
<feature type="domain" description="DUF5916" evidence="1">
    <location>
        <begin position="235"/>
        <end position="844"/>
    </location>
</feature>
<dbReference type="Proteomes" id="UP000093186">
    <property type="component" value="Unassembled WGS sequence"/>
</dbReference>
<protein>
    <recommendedName>
        <fullName evidence="1">DUF5916 domain-containing protein</fullName>
    </recommendedName>
</protein>
<dbReference type="EMBL" id="MAKX01000002">
    <property type="protein sequence ID" value="OCK42882.1"/>
    <property type="molecule type" value="Genomic_DNA"/>
</dbReference>
<comment type="caution">
    <text evidence="2">The sequence shown here is derived from an EMBL/GenBank/DDBJ whole genome shotgun (WGS) entry which is preliminary data.</text>
</comment>
<reference evidence="2 3" key="1">
    <citation type="submission" date="2016-06" db="EMBL/GenBank/DDBJ databases">
        <title>Draft Genome Sequence of Tenacibaculum soleae UCD-KL19.</title>
        <authorList>
            <person name="Eisen J.A."/>
            <person name="Coil D.A."/>
            <person name="Lujan K.M."/>
        </authorList>
    </citation>
    <scope>NUCLEOTIDE SEQUENCE [LARGE SCALE GENOMIC DNA]</scope>
    <source>
        <strain evidence="2 3">UCD-KL19</strain>
    </source>
</reference>
<dbReference type="STRING" id="447689.BA195_08220"/>
<dbReference type="RefSeq" id="WP_068704352.1">
    <property type="nucleotide sequence ID" value="NZ_MAKX01000002.1"/>
</dbReference>
<dbReference type="Pfam" id="PF19313">
    <property type="entry name" value="DUF5916"/>
    <property type="match status" value="1"/>
</dbReference>
<dbReference type="InterPro" id="IPR045670">
    <property type="entry name" value="DUF5916"/>
</dbReference>
<gene>
    <name evidence="2" type="ORF">BA195_08220</name>
</gene>
<dbReference type="CDD" id="cd09618">
    <property type="entry name" value="CBM9_like_2"/>
    <property type="match status" value="1"/>
</dbReference>
<evidence type="ECO:0000259" key="1">
    <source>
        <dbReference type="Pfam" id="PF19313"/>
    </source>
</evidence>
<evidence type="ECO:0000313" key="2">
    <source>
        <dbReference type="EMBL" id="OCK42882.1"/>
    </source>
</evidence>
<name>A0A1B9XZB9_9FLAO</name>
<accession>A0A1B9XZB9</accession>
<keyword evidence="3" id="KW-1185">Reference proteome</keyword>
<organism evidence="2 3">
    <name type="scientific">Tenacibaculum soleae</name>
    <dbReference type="NCBI Taxonomy" id="447689"/>
    <lineage>
        <taxon>Bacteria</taxon>
        <taxon>Pseudomonadati</taxon>
        <taxon>Bacteroidota</taxon>
        <taxon>Flavobacteriia</taxon>
        <taxon>Flavobacteriales</taxon>
        <taxon>Flavobacteriaceae</taxon>
        <taxon>Tenacibaculum</taxon>
    </lineage>
</organism>
<dbReference type="AlphaFoldDB" id="A0A1B9XZB9"/>
<proteinExistence type="predicted"/>
<dbReference type="OrthoDB" id="9786766at2"/>
<dbReference type="SUPFAM" id="SSF49344">
    <property type="entry name" value="CBD9-like"/>
    <property type="match status" value="1"/>
</dbReference>
<sequence length="844" mass="97421">MYKINNLLIAILFIYKGVSAQEINQTRKKINATRLEYPPKIDGIIDEVVWKKAPVAKDFVMMRPNNGKPEPVTHKTEVKFTYDDDAIYIAALMHTPDGSKVPAEFTNRDRFGNSDFFMLMINPNDDGQNPTMFIVTASGVQLDAKVSNNGNNEDYNWSAVWDSSVKINKKNWVVEMKIPYRALRFANESVQDWGINYHRDIRNLNARYTWNHIDNTQGTWTQYDGLVKNLKNITPPTRLNFYPYASATTTTFEGKTDFNWSVGMDVKYGITENFTLDATLIPDFSQVAFDNVTLNLGPFEQQFSEQRQFFTEGTELFTKGRLFYSRRIGNSPIDQFASERENDDAFINNKKVNDEIIDAPEKVQMLNAIKISGRTKGGLGIGFFNAITEKTEATVERTEKTIIGLDTITNTSTYKTTVNPFSNYNILVLDQQFNKNSSVTLINTNVTRDGRFRDANVTGLLWHVEDKKSTYNVDGSFKMSAISDDIDNPNTGYTFDTSIGKHAGNWRGEIGYNFENKDYNPNDMGILFSNNEQTIYGFAAYHQLNPIGIFNNYRISTSYNINFLHNPGTYTGTNASLSFSAQTTKRFGFGGNINFNSERKDFFEAREGSTSGIYFKRPQRININHWGSTDYRKKFAIDYDWYYNFFKNNPKEGYGFKIAPRYRFNNQFSLVYDFRFNKTNNDQGFVNKIDTDDVNDNNALAPHLNEIVFGQRDWTTYNNSLTGKYSFNAKSSLSLSFRHNWSKVPYESQFYSLDKNNGELIANNYQEIHDKNFNRWNVDLNYVWQFAPGSQIIAFYRNAIFNSNDQARHNFANNLDQLFKEANQHTFSVRLVYFVDYNNLKNIF</sequence>